<name>A0AAD6Z0V3_9AGAR</name>
<dbReference type="AlphaFoldDB" id="A0AAD6Z0V3"/>
<keyword evidence="2" id="KW-1185">Reference proteome</keyword>
<dbReference type="Proteomes" id="UP001218218">
    <property type="component" value="Unassembled WGS sequence"/>
</dbReference>
<accession>A0AAD6Z0V3</accession>
<protein>
    <submittedName>
        <fullName evidence="1">Uncharacterized protein</fullName>
    </submittedName>
</protein>
<dbReference type="EMBL" id="JARIHO010000113">
    <property type="protein sequence ID" value="KAJ7302693.1"/>
    <property type="molecule type" value="Genomic_DNA"/>
</dbReference>
<sequence>MHSHLVPLRLYVRPPTRCTVDPIKNLRAVSIIIPCNQNADDLVGLNVASGTDDHPYFGAIMSYYATENDMLSAMDNYAWMGTTEPTTAVPTIVGNSPQDAQGAE</sequence>
<gene>
    <name evidence="1" type="ORF">DFH08DRAFT_826436</name>
</gene>
<reference evidence="1" key="1">
    <citation type="submission" date="2023-03" db="EMBL/GenBank/DDBJ databases">
        <title>Massive genome expansion in bonnet fungi (Mycena s.s.) driven by repeated elements and novel gene families across ecological guilds.</title>
        <authorList>
            <consortium name="Lawrence Berkeley National Laboratory"/>
            <person name="Harder C.B."/>
            <person name="Miyauchi S."/>
            <person name="Viragh M."/>
            <person name="Kuo A."/>
            <person name="Thoen E."/>
            <person name="Andreopoulos B."/>
            <person name="Lu D."/>
            <person name="Skrede I."/>
            <person name="Drula E."/>
            <person name="Henrissat B."/>
            <person name="Morin E."/>
            <person name="Kohler A."/>
            <person name="Barry K."/>
            <person name="LaButti K."/>
            <person name="Morin E."/>
            <person name="Salamov A."/>
            <person name="Lipzen A."/>
            <person name="Mereny Z."/>
            <person name="Hegedus B."/>
            <person name="Baldrian P."/>
            <person name="Stursova M."/>
            <person name="Weitz H."/>
            <person name="Taylor A."/>
            <person name="Grigoriev I.V."/>
            <person name="Nagy L.G."/>
            <person name="Martin F."/>
            <person name="Kauserud H."/>
        </authorList>
    </citation>
    <scope>NUCLEOTIDE SEQUENCE</scope>
    <source>
        <strain evidence="1">CBHHK002</strain>
    </source>
</reference>
<organism evidence="1 2">
    <name type="scientific">Mycena albidolilacea</name>
    <dbReference type="NCBI Taxonomy" id="1033008"/>
    <lineage>
        <taxon>Eukaryota</taxon>
        <taxon>Fungi</taxon>
        <taxon>Dikarya</taxon>
        <taxon>Basidiomycota</taxon>
        <taxon>Agaricomycotina</taxon>
        <taxon>Agaricomycetes</taxon>
        <taxon>Agaricomycetidae</taxon>
        <taxon>Agaricales</taxon>
        <taxon>Marasmiineae</taxon>
        <taxon>Mycenaceae</taxon>
        <taxon>Mycena</taxon>
    </lineage>
</organism>
<comment type="caution">
    <text evidence="1">The sequence shown here is derived from an EMBL/GenBank/DDBJ whole genome shotgun (WGS) entry which is preliminary data.</text>
</comment>
<evidence type="ECO:0000313" key="1">
    <source>
        <dbReference type="EMBL" id="KAJ7302693.1"/>
    </source>
</evidence>
<evidence type="ECO:0000313" key="2">
    <source>
        <dbReference type="Proteomes" id="UP001218218"/>
    </source>
</evidence>
<proteinExistence type="predicted"/>